<protein>
    <submittedName>
        <fullName evidence="1">Uncharacterized protein</fullName>
    </submittedName>
</protein>
<organism evidence="1">
    <name type="scientific">uncultured Desulfobacterium sp</name>
    <dbReference type="NCBI Taxonomy" id="201089"/>
    <lineage>
        <taxon>Bacteria</taxon>
        <taxon>Pseudomonadati</taxon>
        <taxon>Thermodesulfobacteriota</taxon>
        <taxon>Desulfobacteria</taxon>
        <taxon>Desulfobacterales</taxon>
        <taxon>Desulfobacteriaceae</taxon>
        <taxon>Desulfobacterium</taxon>
        <taxon>environmental samples</taxon>
    </lineage>
</organism>
<dbReference type="AlphaFoldDB" id="E1YLF3"/>
<gene>
    <name evidence="1" type="ORF">N47_E44480</name>
</gene>
<dbReference type="InterPro" id="IPR011330">
    <property type="entry name" value="Glyco_hydro/deAcase_b/a-brl"/>
</dbReference>
<sequence>METDIYLTIPMPLHVVVDDVGWWSGKDGSSFNQPYRSGMGRDHLPEDYIALAALGKMLNMKILAGFVLCEWDKTNLLKQLPSSTWMGKDWDNTGTRCEHKERAAGIIRNESDHIEIALHGIGHEFRINGKMHRAEFHDQECRMRSKSEIKKHLEFFFKLMEQYHLTQFPVAFIPPALKHSFGNGEQGFQKLLSEYGIRYVTTRFDKARQFSKPLHPKITWESGVLLLDRGKPEPSWNEIGRDPVFAFDRPLLTLHWANILHQNPEKNLSVINNWVDFIQKGAKTHRILLSRDMQSCFTQFLHKLFSIISNRNGEYSIDLTWMEKLPQNLAGCSFF</sequence>
<accession>E1YLF3</accession>
<dbReference type="GO" id="GO:0005975">
    <property type="term" value="P:carbohydrate metabolic process"/>
    <property type="evidence" value="ECO:0007669"/>
    <property type="project" value="InterPro"/>
</dbReference>
<evidence type="ECO:0000313" key="1">
    <source>
        <dbReference type="EMBL" id="CBX30936.1"/>
    </source>
</evidence>
<dbReference type="SUPFAM" id="SSF88713">
    <property type="entry name" value="Glycoside hydrolase/deacetylase"/>
    <property type="match status" value="1"/>
</dbReference>
<name>E1YLF3_9BACT</name>
<reference evidence="1" key="1">
    <citation type="journal article" date="2011" name="Environ. Microbiol.">
        <title>Genomic insights into the metabolic potential of the polycyclic aromatic hydrocarbon degrading sulfate-reducing Deltaproteobacterium N47.</title>
        <authorList>
            <person name="Bergmann F."/>
            <person name="Selesi D."/>
            <person name="Weinmaier T."/>
            <person name="Tischler P."/>
            <person name="Rattei T."/>
            <person name="Meckenstock R.U."/>
        </authorList>
    </citation>
    <scope>NUCLEOTIDE SEQUENCE</scope>
</reference>
<dbReference type="EMBL" id="FR695877">
    <property type="protein sequence ID" value="CBX30936.1"/>
    <property type="molecule type" value="Genomic_DNA"/>
</dbReference>
<proteinExistence type="predicted"/>